<dbReference type="Proteomes" id="UP001205105">
    <property type="component" value="Unassembled WGS sequence"/>
</dbReference>
<dbReference type="InterPro" id="IPR036388">
    <property type="entry name" value="WH-like_DNA-bd_sf"/>
</dbReference>
<protein>
    <submittedName>
        <fullName evidence="1">Uncharacterized protein</fullName>
    </submittedName>
</protein>
<keyword evidence="2" id="KW-1185">Reference proteome</keyword>
<name>A0AAD5H6C9_9CHLO</name>
<dbReference type="EMBL" id="JADXDR010000052">
    <property type="protein sequence ID" value="KAI7842523.1"/>
    <property type="molecule type" value="Genomic_DNA"/>
</dbReference>
<reference evidence="1" key="1">
    <citation type="submission" date="2020-11" db="EMBL/GenBank/DDBJ databases">
        <title>Chlorella ohadii genome sequencing and assembly.</title>
        <authorList>
            <person name="Murik O."/>
            <person name="Treves H."/>
            <person name="Kedem I."/>
            <person name="Shotland Y."/>
            <person name="Kaplan A."/>
        </authorList>
    </citation>
    <scope>NUCLEOTIDE SEQUENCE</scope>
    <source>
        <strain evidence="1">1</strain>
    </source>
</reference>
<organism evidence="1 2">
    <name type="scientific">Chlorella ohadii</name>
    <dbReference type="NCBI Taxonomy" id="2649997"/>
    <lineage>
        <taxon>Eukaryota</taxon>
        <taxon>Viridiplantae</taxon>
        <taxon>Chlorophyta</taxon>
        <taxon>core chlorophytes</taxon>
        <taxon>Trebouxiophyceae</taxon>
        <taxon>Chlorellales</taxon>
        <taxon>Chlorellaceae</taxon>
        <taxon>Chlorella clade</taxon>
        <taxon>Chlorella</taxon>
    </lineage>
</organism>
<proteinExistence type="predicted"/>
<sequence length="95" mass="10574">MKEARHEGKRGTSYVDLVQRALSSLPDRRGTVYEIQAVLKRDCASCLDKYQTPKGVRWKLAVSEVLRDQQALFEAAGKTASGKIVWRLRDAPAAG</sequence>
<gene>
    <name evidence="1" type="ORF">COHA_003877</name>
</gene>
<dbReference type="AlphaFoldDB" id="A0AAD5H6C9"/>
<dbReference type="Gene3D" id="1.10.10.10">
    <property type="entry name" value="Winged helix-like DNA-binding domain superfamily/Winged helix DNA-binding domain"/>
    <property type="match status" value="1"/>
</dbReference>
<evidence type="ECO:0000313" key="1">
    <source>
        <dbReference type="EMBL" id="KAI7842523.1"/>
    </source>
</evidence>
<accession>A0AAD5H6C9</accession>
<comment type="caution">
    <text evidence="1">The sequence shown here is derived from an EMBL/GenBank/DDBJ whole genome shotgun (WGS) entry which is preliminary data.</text>
</comment>
<evidence type="ECO:0000313" key="2">
    <source>
        <dbReference type="Proteomes" id="UP001205105"/>
    </source>
</evidence>